<comment type="function">
    <text evidence="5">Flavin prenyltransferase that catalyzes the synthesis of the prenylated FMN cofactor (prenyl-FMN) for 4-hydroxy-3-polyprenylbenzoic acid decarboxylase UbiD. The prenyltransferase is metal-independent and links a dimethylallyl moiety from dimethylallyl monophosphate (DMAP) to the flavin N5 and C6 atoms of FMN.</text>
</comment>
<protein>
    <recommendedName>
        <fullName evidence="5">Flavin prenyltransferase UbiX</fullName>
        <ecNumber evidence="5">2.5.1.129</ecNumber>
    </recommendedName>
</protein>
<dbReference type="Pfam" id="PF02441">
    <property type="entry name" value="Flavoprotein"/>
    <property type="match status" value="1"/>
</dbReference>
<organism evidence="7 8">
    <name type="scientific">Chlamydia serpentis</name>
    <dbReference type="NCBI Taxonomy" id="1967782"/>
    <lineage>
        <taxon>Bacteria</taxon>
        <taxon>Pseudomonadati</taxon>
        <taxon>Chlamydiota</taxon>
        <taxon>Chlamydiia</taxon>
        <taxon>Chlamydiales</taxon>
        <taxon>Chlamydiaceae</taxon>
        <taxon>Chlamydia/Chlamydophila group</taxon>
        <taxon>Chlamydia</taxon>
    </lineage>
</organism>
<evidence type="ECO:0000313" key="8">
    <source>
        <dbReference type="Proteomes" id="UP000244926"/>
    </source>
</evidence>
<feature type="binding site" evidence="5">
    <location>
        <begin position="92"/>
        <end position="95"/>
    </location>
    <ligand>
        <name>FMN</name>
        <dbReference type="ChEBI" id="CHEBI:58210"/>
    </ligand>
</feature>
<keyword evidence="1 5" id="KW-0637">Prenyltransferase</keyword>
<dbReference type="GO" id="GO:0106141">
    <property type="term" value="F:flavin prenyltransferase activity"/>
    <property type="evidence" value="ECO:0007669"/>
    <property type="project" value="UniProtKB-EC"/>
</dbReference>
<comment type="similarity">
    <text evidence="5">Belongs to the UbiX/PAD1 family.</text>
</comment>
<dbReference type="InterPro" id="IPR036551">
    <property type="entry name" value="Flavin_trans-like"/>
</dbReference>
<evidence type="ECO:0000256" key="4">
    <source>
        <dbReference type="ARBA" id="ARBA00022679"/>
    </source>
</evidence>
<dbReference type="KEGG" id="csee:C10C_0236"/>
<comment type="caution">
    <text evidence="5">Lacks conserved residue(s) required for the propagation of feature annotation.</text>
</comment>
<feature type="domain" description="Flavoprotein" evidence="6">
    <location>
        <begin position="2"/>
        <end position="176"/>
    </location>
</feature>
<feature type="binding site" evidence="5">
    <location>
        <position position="127"/>
    </location>
    <ligand>
        <name>FMN</name>
        <dbReference type="ChEBI" id="CHEBI:58210"/>
    </ligand>
</feature>
<comment type="catalytic activity">
    <reaction evidence="5">
        <text>dimethylallyl phosphate + FMNH2 = prenylated FMNH2 + phosphate</text>
        <dbReference type="Rhea" id="RHEA:37743"/>
        <dbReference type="ChEBI" id="CHEBI:43474"/>
        <dbReference type="ChEBI" id="CHEBI:57618"/>
        <dbReference type="ChEBI" id="CHEBI:87467"/>
        <dbReference type="ChEBI" id="CHEBI:88052"/>
        <dbReference type="EC" id="2.5.1.129"/>
    </reaction>
</comment>
<evidence type="ECO:0000313" key="7">
    <source>
        <dbReference type="EMBL" id="SPN73410.1"/>
    </source>
</evidence>
<dbReference type="NCBIfam" id="NF004685">
    <property type="entry name" value="PRK06029.1"/>
    <property type="match status" value="1"/>
</dbReference>
<name>A0A2R8FAF3_9CHLA</name>
<accession>A0A2R8FAF3</accession>
<reference evidence="8" key="1">
    <citation type="submission" date="2017-11" db="EMBL/GenBank/DDBJ databases">
        <authorList>
            <person name="Seth-Smith MB H."/>
        </authorList>
    </citation>
    <scope>NUCLEOTIDE SEQUENCE [LARGE SCALE GENOMIC DNA]</scope>
</reference>
<dbReference type="Proteomes" id="UP000244926">
    <property type="component" value="Chromosome I"/>
</dbReference>
<keyword evidence="2 5" id="KW-0285">Flavoprotein</keyword>
<evidence type="ECO:0000256" key="3">
    <source>
        <dbReference type="ARBA" id="ARBA00022643"/>
    </source>
</evidence>
<dbReference type="HAMAP" id="MF_01984">
    <property type="entry name" value="ubiX_pad"/>
    <property type="match status" value="1"/>
</dbReference>
<gene>
    <name evidence="7" type="primary">bsdB</name>
    <name evidence="5" type="synonym">ubiX</name>
    <name evidence="7" type="ORF">C10C_0236</name>
</gene>
<dbReference type="NCBIfam" id="TIGR00421">
    <property type="entry name" value="ubiX_pad"/>
    <property type="match status" value="1"/>
</dbReference>
<keyword evidence="8" id="KW-1185">Reference proteome</keyword>
<feature type="binding site" evidence="5">
    <location>
        <begin position="10"/>
        <end position="12"/>
    </location>
    <ligand>
        <name>FMN</name>
        <dbReference type="ChEBI" id="CHEBI:58210"/>
    </ligand>
</feature>
<feature type="binding site" evidence="5">
    <location>
        <position position="173"/>
    </location>
    <ligand>
        <name>dimethylallyl phosphate</name>
        <dbReference type="ChEBI" id="CHEBI:88052"/>
    </ligand>
</feature>
<feature type="binding site" evidence="5">
    <location>
        <position position="157"/>
    </location>
    <ligand>
        <name>dimethylallyl phosphate</name>
        <dbReference type="ChEBI" id="CHEBI:88052"/>
    </ligand>
</feature>
<evidence type="ECO:0000256" key="1">
    <source>
        <dbReference type="ARBA" id="ARBA00022602"/>
    </source>
</evidence>
<dbReference type="RefSeq" id="WP_108896380.1">
    <property type="nucleotide sequence ID" value="NZ_LT993738.1"/>
</dbReference>
<evidence type="ECO:0000256" key="5">
    <source>
        <dbReference type="HAMAP-Rule" id="MF_01984"/>
    </source>
</evidence>
<dbReference type="Gene3D" id="3.40.50.1950">
    <property type="entry name" value="Flavin prenyltransferase-like"/>
    <property type="match status" value="1"/>
</dbReference>
<dbReference type="AlphaFoldDB" id="A0A2R8FAF3"/>
<feature type="binding site" evidence="5">
    <location>
        <position position="36"/>
    </location>
    <ligand>
        <name>FMN</name>
        <dbReference type="ChEBI" id="CHEBI:58210"/>
    </ligand>
</feature>
<dbReference type="OrthoDB" id="9781577at2"/>
<dbReference type="InterPro" id="IPR003382">
    <property type="entry name" value="Flavoprotein"/>
</dbReference>
<dbReference type="EC" id="2.5.1.129" evidence="5"/>
<proteinExistence type="inferred from homology"/>
<evidence type="ECO:0000256" key="2">
    <source>
        <dbReference type="ARBA" id="ARBA00022630"/>
    </source>
</evidence>
<dbReference type="EMBL" id="LT993738">
    <property type="protein sequence ID" value="SPN73410.1"/>
    <property type="molecule type" value="Genomic_DNA"/>
</dbReference>
<dbReference type="InterPro" id="IPR004507">
    <property type="entry name" value="UbiX-like"/>
</dbReference>
<evidence type="ECO:0000259" key="6">
    <source>
        <dbReference type="Pfam" id="PF02441"/>
    </source>
</evidence>
<keyword evidence="4 5" id="KW-0808">Transferase</keyword>
<keyword evidence="3 5" id="KW-0288">FMN</keyword>
<dbReference type="SUPFAM" id="SSF52507">
    <property type="entry name" value="Homo-oligomeric flavin-containing Cys decarboxylases, HFCD"/>
    <property type="match status" value="1"/>
</dbReference>
<sequence length="198" mass="21798">MKRYVVGISGASGAILAIRLIEELANRKNEVEVIISPSGRKTLYYELGSQSFKALFSEQNLEYIHTHNIQAIESSLASGSSPVEATIIVPCSMATIAAISIGLADNLIRRVADVALKEKRPLILVPRETPLHTIHLENLLRLSKSGAIIFPPMPMWYFRPKSIEDLENALVGKILSYLNIASTLTQEWTNPDSLQASS</sequence>